<protein>
    <submittedName>
        <fullName evidence="5">Helix-turn-helix domain-containing protein</fullName>
    </submittedName>
</protein>
<reference evidence="5 6" key="1">
    <citation type="submission" date="2019-06" db="EMBL/GenBank/DDBJ databases">
        <title>Complete genome of Dickeya zeae PL65.</title>
        <authorList>
            <person name="Boluk G."/>
            <person name="Arif M."/>
        </authorList>
    </citation>
    <scope>NUCLEOTIDE SEQUENCE [LARGE SCALE GENOMIC DNA]</scope>
    <source>
        <strain evidence="5 6">PL65</strain>
    </source>
</reference>
<evidence type="ECO:0000256" key="2">
    <source>
        <dbReference type="ARBA" id="ARBA00023125"/>
    </source>
</evidence>
<evidence type="ECO:0000313" key="5">
    <source>
        <dbReference type="EMBL" id="QYM94303.1"/>
    </source>
</evidence>
<dbReference type="Pfam" id="PF12833">
    <property type="entry name" value="HTH_18"/>
    <property type="match status" value="1"/>
</dbReference>
<evidence type="ECO:0000256" key="1">
    <source>
        <dbReference type="ARBA" id="ARBA00023015"/>
    </source>
</evidence>
<proteinExistence type="predicted"/>
<dbReference type="InterPro" id="IPR050204">
    <property type="entry name" value="AraC_XylS_family_regulators"/>
</dbReference>
<dbReference type="PANTHER" id="PTHR46796:SF12">
    <property type="entry name" value="HTH-TYPE DNA-BINDING TRANSCRIPTIONAL ACTIVATOR EUTR"/>
    <property type="match status" value="1"/>
</dbReference>
<dbReference type="SMART" id="SM00342">
    <property type="entry name" value="HTH_ARAC"/>
    <property type="match status" value="1"/>
</dbReference>
<evidence type="ECO:0000259" key="4">
    <source>
        <dbReference type="PROSITE" id="PS01124"/>
    </source>
</evidence>
<evidence type="ECO:0000313" key="6">
    <source>
        <dbReference type="Proteomes" id="UP000824976"/>
    </source>
</evidence>
<dbReference type="PANTHER" id="PTHR46796">
    <property type="entry name" value="HTH-TYPE TRANSCRIPTIONAL ACTIVATOR RHAS-RELATED"/>
    <property type="match status" value="1"/>
</dbReference>
<dbReference type="SUPFAM" id="SSF46689">
    <property type="entry name" value="Homeodomain-like"/>
    <property type="match status" value="2"/>
</dbReference>
<dbReference type="InterPro" id="IPR018060">
    <property type="entry name" value="HTH_AraC"/>
</dbReference>
<keyword evidence="3" id="KW-0804">Transcription</keyword>
<dbReference type="PROSITE" id="PS01124">
    <property type="entry name" value="HTH_ARAC_FAMILY_2"/>
    <property type="match status" value="1"/>
</dbReference>
<gene>
    <name evidence="5" type="ORF">FGI21_05995</name>
</gene>
<keyword evidence="1" id="KW-0805">Transcription regulation</keyword>
<sequence length="323" mass="36969">MTNIANTELRSFSLTHSRSRNIAEHVVNIPGWSLHYKQLTQGKFDGQLTVLELEGIQLIRERTTQALLKEGHAIRHQLFTFPLSTPSDAFYCAGHHIHRESLLVAPSNALPELRAPEAVDLLLISVEDTYFPTIFDDVDERTLHTPRLFPLANHDNLVRWRMLSDSIEASEGNNNRLTLLTFAAVRQAIKDTILIYLSEMIEPECAMALADSAKKRIVDRAREYMMAHCDSPPSILDVCKYAGASRRKLQYCFQETLGINPISYLRVLRLNGAHHDLLEGATTVQDTAYHWGFWHLSRFANDYRQLFGEYPSTTLNNVRQQFY</sequence>
<evidence type="ECO:0000256" key="3">
    <source>
        <dbReference type="ARBA" id="ARBA00023163"/>
    </source>
</evidence>
<feature type="domain" description="HTH araC/xylS-type" evidence="4">
    <location>
        <begin position="219"/>
        <end position="317"/>
    </location>
</feature>
<dbReference type="Gene3D" id="1.10.10.60">
    <property type="entry name" value="Homeodomain-like"/>
    <property type="match status" value="1"/>
</dbReference>
<dbReference type="Proteomes" id="UP000824976">
    <property type="component" value="Chromosome"/>
</dbReference>
<accession>A0ABX8W251</accession>
<organism evidence="5 6">
    <name type="scientific">Dickeya zeae</name>
    <dbReference type="NCBI Taxonomy" id="204042"/>
    <lineage>
        <taxon>Bacteria</taxon>
        <taxon>Pseudomonadati</taxon>
        <taxon>Pseudomonadota</taxon>
        <taxon>Gammaproteobacteria</taxon>
        <taxon>Enterobacterales</taxon>
        <taxon>Pectobacteriaceae</taxon>
        <taxon>Dickeya</taxon>
    </lineage>
</organism>
<name>A0ABX8W251_9GAMM</name>
<keyword evidence="2" id="KW-0238">DNA-binding</keyword>
<dbReference type="EMBL" id="CP040817">
    <property type="protein sequence ID" value="QYM94303.1"/>
    <property type="molecule type" value="Genomic_DNA"/>
</dbReference>
<dbReference type="InterPro" id="IPR009057">
    <property type="entry name" value="Homeodomain-like_sf"/>
</dbReference>
<keyword evidence="6" id="KW-1185">Reference proteome</keyword>